<dbReference type="SUPFAM" id="SSF51735">
    <property type="entry name" value="NAD(P)-binding Rossmann-fold domains"/>
    <property type="match status" value="1"/>
</dbReference>
<dbReference type="OrthoDB" id="157221at2759"/>
<feature type="compositionally biased region" description="Acidic residues" evidence="3">
    <location>
        <begin position="391"/>
        <end position="416"/>
    </location>
</feature>
<feature type="compositionally biased region" description="Low complexity" evidence="3">
    <location>
        <begin position="380"/>
        <end position="390"/>
    </location>
</feature>
<dbReference type="InterPro" id="IPR002347">
    <property type="entry name" value="SDR_fam"/>
</dbReference>
<dbReference type="PANTHER" id="PTHR24320">
    <property type="entry name" value="RETINOL DEHYDROGENASE"/>
    <property type="match status" value="1"/>
</dbReference>
<proteinExistence type="inferred from homology"/>
<dbReference type="EMBL" id="CAICTM010000730">
    <property type="protein sequence ID" value="CAB9515678.1"/>
    <property type="molecule type" value="Genomic_DNA"/>
</dbReference>
<organism evidence="5 6">
    <name type="scientific">Seminavis robusta</name>
    <dbReference type="NCBI Taxonomy" id="568900"/>
    <lineage>
        <taxon>Eukaryota</taxon>
        <taxon>Sar</taxon>
        <taxon>Stramenopiles</taxon>
        <taxon>Ochrophyta</taxon>
        <taxon>Bacillariophyta</taxon>
        <taxon>Bacillariophyceae</taxon>
        <taxon>Bacillariophycidae</taxon>
        <taxon>Naviculales</taxon>
        <taxon>Naviculaceae</taxon>
        <taxon>Seminavis</taxon>
    </lineage>
</organism>
<dbReference type="PANTHER" id="PTHR24320:SF148">
    <property type="entry name" value="NAD(P)-BINDING ROSSMANN-FOLD SUPERFAMILY PROTEIN"/>
    <property type="match status" value="1"/>
</dbReference>
<keyword evidence="4" id="KW-0732">Signal</keyword>
<feature type="region of interest" description="Disordered" evidence="3">
    <location>
        <begin position="336"/>
        <end position="416"/>
    </location>
</feature>
<protein>
    <submittedName>
        <fullName evidence="5">Daunorubicin C-13 ketoreductase DnrU</fullName>
    </submittedName>
</protein>
<evidence type="ECO:0000256" key="1">
    <source>
        <dbReference type="ARBA" id="ARBA00006484"/>
    </source>
</evidence>
<dbReference type="AlphaFoldDB" id="A0A9N8HHT9"/>
<evidence type="ECO:0000313" key="5">
    <source>
        <dbReference type="EMBL" id="CAB9515678.1"/>
    </source>
</evidence>
<evidence type="ECO:0000256" key="4">
    <source>
        <dbReference type="SAM" id="SignalP"/>
    </source>
</evidence>
<evidence type="ECO:0000256" key="2">
    <source>
        <dbReference type="ARBA" id="ARBA00023002"/>
    </source>
</evidence>
<reference evidence="5" key="1">
    <citation type="submission" date="2020-06" db="EMBL/GenBank/DDBJ databases">
        <authorList>
            <consortium name="Plant Systems Biology data submission"/>
        </authorList>
    </citation>
    <scope>NUCLEOTIDE SEQUENCE</scope>
    <source>
        <strain evidence="5">D6</strain>
    </source>
</reference>
<dbReference type="GO" id="GO:0016491">
    <property type="term" value="F:oxidoreductase activity"/>
    <property type="evidence" value="ECO:0007669"/>
    <property type="project" value="UniProtKB-KW"/>
</dbReference>
<dbReference type="Proteomes" id="UP001153069">
    <property type="component" value="Unassembled WGS sequence"/>
</dbReference>
<evidence type="ECO:0000313" key="6">
    <source>
        <dbReference type="Proteomes" id="UP001153069"/>
    </source>
</evidence>
<keyword evidence="6" id="KW-1185">Reference proteome</keyword>
<sequence>MASLTVGLLAAAAAVAGVAVLAHRANMGAFIPPPMHGKTVLITGGTTGLGLESAKRLAKAGAKVIITARSDTKGQTAVQDIQDYCTGTDDGTVDVSYQILELDQLESTKAAAEWQIPTKIDVLMLNAGIMAPAKLQMSHLGVEQQMHTNHLGHFVLTASLLPFLNENARIVVVSSLAHTFPSYTGGLKLDQAWKPEPYIPVRSYGYSKLANVYFASQLNARSSYTAVSLHPGTVATDLARQITSYKPLQNFFSKTLVPISTSLGLLLTPAQGANTQVYLASTTDNLVGGGYYTGMKLQTLGGFATDPALGELLWKQSEEISGVKFQFDTAGAAKEAEAKATEATTAEEATDTKAATEEEATEATTTEEATEAATEEKEAAATTEAATTTEEATEATTAEEEATEETSTEEAAAAEE</sequence>
<dbReference type="Gene3D" id="3.40.50.720">
    <property type="entry name" value="NAD(P)-binding Rossmann-like Domain"/>
    <property type="match status" value="1"/>
</dbReference>
<feature type="chain" id="PRO_5040469325" evidence="4">
    <location>
        <begin position="18"/>
        <end position="416"/>
    </location>
</feature>
<comment type="caution">
    <text evidence="5">The sequence shown here is derived from an EMBL/GenBank/DDBJ whole genome shotgun (WGS) entry which is preliminary data.</text>
</comment>
<dbReference type="InterPro" id="IPR036291">
    <property type="entry name" value="NAD(P)-bd_dom_sf"/>
</dbReference>
<dbReference type="PRINTS" id="PR00081">
    <property type="entry name" value="GDHRDH"/>
</dbReference>
<evidence type="ECO:0000256" key="3">
    <source>
        <dbReference type="SAM" id="MobiDB-lite"/>
    </source>
</evidence>
<feature type="signal peptide" evidence="4">
    <location>
        <begin position="1"/>
        <end position="17"/>
    </location>
</feature>
<dbReference type="Pfam" id="PF00106">
    <property type="entry name" value="adh_short"/>
    <property type="match status" value="1"/>
</dbReference>
<keyword evidence="2" id="KW-0560">Oxidoreductase</keyword>
<accession>A0A9N8HHT9</accession>
<gene>
    <name evidence="5" type="ORF">SEMRO_731_G194250.1</name>
</gene>
<comment type="similarity">
    <text evidence="1">Belongs to the short-chain dehydrogenases/reductases (SDR) family.</text>
</comment>
<name>A0A9N8HHT9_9STRA</name>